<evidence type="ECO:0000313" key="1">
    <source>
        <dbReference type="EMBL" id="KKL86177.1"/>
    </source>
</evidence>
<protein>
    <submittedName>
        <fullName evidence="1">Uncharacterized protein</fullName>
    </submittedName>
</protein>
<dbReference type="EMBL" id="LAZR01021189">
    <property type="protein sequence ID" value="KKL86177.1"/>
    <property type="molecule type" value="Genomic_DNA"/>
</dbReference>
<accession>A0A0F9IFJ0</accession>
<organism evidence="1">
    <name type="scientific">marine sediment metagenome</name>
    <dbReference type="NCBI Taxonomy" id="412755"/>
    <lineage>
        <taxon>unclassified sequences</taxon>
        <taxon>metagenomes</taxon>
        <taxon>ecological metagenomes</taxon>
    </lineage>
</organism>
<dbReference type="AlphaFoldDB" id="A0A0F9IFJ0"/>
<name>A0A0F9IFJ0_9ZZZZ</name>
<gene>
    <name evidence="1" type="ORF">LCGC14_1947360</name>
</gene>
<proteinExistence type="predicted"/>
<comment type="caution">
    <text evidence="1">The sequence shown here is derived from an EMBL/GenBank/DDBJ whole genome shotgun (WGS) entry which is preliminary data.</text>
</comment>
<reference evidence="1" key="1">
    <citation type="journal article" date="2015" name="Nature">
        <title>Complex archaea that bridge the gap between prokaryotes and eukaryotes.</title>
        <authorList>
            <person name="Spang A."/>
            <person name="Saw J.H."/>
            <person name="Jorgensen S.L."/>
            <person name="Zaremba-Niedzwiedzka K."/>
            <person name="Martijn J."/>
            <person name="Lind A.E."/>
            <person name="van Eijk R."/>
            <person name="Schleper C."/>
            <person name="Guy L."/>
            <person name="Ettema T.J."/>
        </authorList>
    </citation>
    <scope>NUCLEOTIDE SEQUENCE</scope>
</reference>
<sequence>MKLEIEKSHCQGIDLVTKNQLILQVEKAGVYRYYVHQQSVVPNGFRVDRNCQIEEERDI</sequence>